<evidence type="ECO:0000256" key="1">
    <source>
        <dbReference type="ARBA" id="ARBA00022676"/>
    </source>
</evidence>
<dbReference type="Gene3D" id="3.40.50.1580">
    <property type="entry name" value="Nucleoside phosphorylase domain"/>
    <property type="match status" value="1"/>
</dbReference>
<dbReference type="SUPFAM" id="SSF53167">
    <property type="entry name" value="Purine and uridine phosphorylases"/>
    <property type="match status" value="1"/>
</dbReference>
<dbReference type="GO" id="GO:0005829">
    <property type="term" value="C:cytosol"/>
    <property type="evidence" value="ECO:0007669"/>
    <property type="project" value="TreeGrafter"/>
</dbReference>
<dbReference type="UniPathway" id="UPA00606"/>
<comment type="pathway">
    <text evidence="3">Purine metabolism; purine nucleoside salvage.</text>
</comment>
<dbReference type="OrthoDB" id="1523230at2"/>
<comment type="miscellaneous">
    <text evidence="3">Although this enzyme belongs to the family of MTA phosphorylases based on sequence homology, it lacks several conserved amino acids in the substrate binding pocket that confer specificity towards MTA.</text>
</comment>
<evidence type="ECO:0000256" key="3">
    <source>
        <dbReference type="HAMAP-Rule" id="MF_01963"/>
    </source>
</evidence>
<reference evidence="5 6" key="1">
    <citation type="submission" date="2019-06" db="EMBL/GenBank/DDBJ databases">
        <authorList>
            <person name="Lee I."/>
            <person name="Jang G.I."/>
            <person name="Hwang C.Y."/>
        </authorList>
    </citation>
    <scope>NUCLEOTIDE SEQUENCE [LARGE SCALE GENOMIC DNA]</scope>
    <source>
        <strain evidence="5 6">PAMC 28131</strain>
    </source>
</reference>
<comment type="caution">
    <text evidence="5">The sequence shown here is derived from an EMBL/GenBank/DDBJ whole genome shotgun (WGS) entry which is preliminary data.</text>
</comment>
<dbReference type="Proteomes" id="UP000319897">
    <property type="component" value="Unassembled WGS sequence"/>
</dbReference>
<feature type="binding site" evidence="3">
    <location>
        <position position="186"/>
    </location>
    <ligand>
        <name>phosphate</name>
        <dbReference type="ChEBI" id="CHEBI:43474"/>
    </ligand>
</feature>
<comment type="function">
    <text evidence="3">Purine nucleoside phosphorylase involved in purine salvage.</text>
</comment>
<protein>
    <recommendedName>
        <fullName evidence="3">Purine nucleoside phosphorylase</fullName>
        <shortName evidence="3">PNP</shortName>
        <ecNumber evidence="3">2.4.2.1</ecNumber>
    </recommendedName>
</protein>
<comment type="catalytic activity">
    <reaction evidence="3">
        <text>a purine D-ribonucleoside + phosphate = a purine nucleobase + alpha-D-ribose 1-phosphate</text>
        <dbReference type="Rhea" id="RHEA:19805"/>
        <dbReference type="ChEBI" id="CHEBI:26386"/>
        <dbReference type="ChEBI" id="CHEBI:43474"/>
        <dbReference type="ChEBI" id="CHEBI:57720"/>
        <dbReference type="ChEBI" id="CHEBI:142355"/>
        <dbReference type="EC" id="2.4.2.1"/>
    </reaction>
</comment>
<evidence type="ECO:0000313" key="5">
    <source>
        <dbReference type="EMBL" id="TPE62438.1"/>
    </source>
</evidence>
<dbReference type="GO" id="GO:0017061">
    <property type="term" value="F:S-methyl-5-thioadenosine phosphorylase activity"/>
    <property type="evidence" value="ECO:0007669"/>
    <property type="project" value="InterPro"/>
</dbReference>
<keyword evidence="1 3" id="KW-0328">Glycosyltransferase</keyword>
<feature type="binding site" evidence="3">
    <location>
        <position position="12"/>
    </location>
    <ligand>
        <name>phosphate</name>
        <dbReference type="ChEBI" id="CHEBI:43474"/>
    </ligand>
</feature>
<dbReference type="CDD" id="cd09010">
    <property type="entry name" value="MTAP_SsMTAPII_like_MTIP"/>
    <property type="match status" value="1"/>
</dbReference>
<accession>A0A501XP53</accession>
<feature type="binding site" evidence="3">
    <location>
        <begin position="209"/>
        <end position="211"/>
    </location>
    <ligand>
        <name>substrate</name>
    </ligand>
</feature>
<feature type="binding site" evidence="3">
    <location>
        <begin position="54"/>
        <end position="55"/>
    </location>
    <ligand>
        <name>phosphate</name>
        <dbReference type="ChEBI" id="CHEBI:43474"/>
    </ligand>
</feature>
<evidence type="ECO:0000256" key="2">
    <source>
        <dbReference type="ARBA" id="ARBA00022679"/>
    </source>
</evidence>
<feature type="binding site" evidence="3">
    <location>
        <position position="185"/>
    </location>
    <ligand>
        <name>substrate</name>
    </ligand>
</feature>
<proteinExistence type="inferred from homology"/>
<dbReference type="HAMAP" id="MF_01963">
    <property type="entry name" value="MTAP"/>
    <property type="match status" value="1"/>
</dbReference>
<dbReference type="GO" id="GO:0006166">
    <property type="term" value="P:purine ribonucleoside salvage"/>
    <property type="evidence" value="ECO:0007669"/>
    <property type="project" value="UniProtKB-UniRule"/>
</dbReference>
<dbReference type="InterPro" id="IPR000845">
    <property type="entry name" value="Nucleoside_phosphorylase_d"/>
</dbReference>
<feature type="site" description="Important for substrate specificity" evidence="3">
    <location>
        <position position="220"/>
    </location>
</feature>
<dbReference type="PANTHER" id="PTHR42679">
    <property type="entry name" value="S-METHYL-5'-THIOADENOSINE PHOSPHORYLASE"/>
    <property type="match status" value="1"/>
</dbReference>
<keyword evidence="3" id="KW-0660">Purine salvage</keyword>
<comment type="caution">
    <text evidence="3">Lacks conserved residue(s) required for the propagation of feature annotation.</text>
</comment>
<organism evidence="5 6">
    <name type="scientific">Sandaracinobacter neustonicus</name>
    <dbReference type="NCBI Taxonomy" id="1715348"/>
    <lineage>
        <taxon>Bacteria</taxon>
        <taxon>Pseudomonadati</taxon>
        <taxon>Pseudomonadota</taxon>
        <taxon>Alphaproteobacteria</taxon>
        <taxon>Sphingomonadales</taxon>
        <taxon>Sphingosinicellaceae</taxon>
        <taxon>Sandaracinobacter</taxon>
    </lineage>
</organism>
<feature type="domain" description="Nucleoside phosphorylase" evidence="4">
    <location>
        <begin position="5"/>
        <end position="241"/>
    </location>
</feature>
<dbReference type="PANTHER" id="PTHR42679:SF2">
    <property type="entry name" value="S-METHYL-5'-THIOADENOSINE PHOSPHORYLASE"/>
    <property type="match status" value="1"/>
</dbReference>
<dbReference type="InterPro" id="IPR010044">
    <property type="entry name" value="MTAP"/>
</dbReference>
<dbReference type="GO" id="GO:0019509">
    <property type="term" value="P:L-methionine salvage from methylthioadenosine"/>
    <property type="evidence" value="ECO:0007669"/>
    <property type="project" value="TreeGrafter"/>
</dbReference>
<dbReference type="Pfam" id="PF01048">
    <property type="entry name" value="PNP_UDP_1"/>
    <property type="match status" value="1"/>
</dbReference>
<evidence type="ECO:0000313" key="6">
    <source>
        <dbReference type="Proteomes" id="UP000319897"/>
    </source>
</evidence>
<dbReference type="InterPro" id="IPR035994">
    <property type="entry name" value="Nucleoside_phosphorylase_sf"/>
</dbReference>
<comment type="similarity">
    <text evidence="3">Belongs to the PNP/MTAP phosphorylase family. MTAP subfamily.</text>
</comment>
<dbReference type="EC" id="2.4.2.1" evidence="3"/>
<keyword evidence="2 3" id="KW-0808">Transferase</keyword>
<evidence type="ECO:0000259" key="4">
    <source>
        <dbReference type="Pfam" id="PF01048"/>
    </source>
</evidence>
<name>A0A501XP53_9SPHN</name>
<keyword evidence="6" id="KW-1185">Reference proteome</keyword>
<sequence length="290" mass="30287">MGGMKLGIIGGSGLYGLSQLQGAHRHAQETPWGWPSDVLLEGEIEGLPVVFLPRHGPRHAIAPHEINYRANVAALKAMGCTAVVSIAACGSFTDDLPPGALAVPHQIVDRTQGRAGSFFGDGLVAHVSLADPIATELADAIMAAATGIGAPAKAGGTYLAVQGLRFATRAESRLAKAEGMDIVGMTAMPEAALCREAEMAYAVAAFVTDFDSWKDEAVTSAAVLEVMAANRTRSQMLVAALCARLAKTPLPIPSREGWEQALDHAIVTPRAAWPTQAAAHLRAIAPRLFA</sequence>
<comment type="subunit">
    <text evidence="3">Homohexamer. Dimer of a homotrimer.</text>
</comment>
<gene>
    <name evidence="5" type="ORF">FJQ54_05945</name>
</gene>
<dbReference type="AlphaFoldDB" id="A0A501XP53"/>
<dbReference type="EMBL" id="VFSU01000018">
    <property type="protein sequence ID" value="TPE62438.1"/>
    <property type="molecule type" value="Genomic_DNA"/>
</dbReference>